<feature type="transmembrane region" description="Helical" evidence="1">
    <location>
        <begin position="40"/>
        <end position="61"/>
    </location>
</feature>
<evidence type="ECO:0000313" key="3">
    <source>
        <dbReference type="Proteomes" id="UP001235849"/>
    </source>
</evidence>
<keyword evidence="1" id="KW-1133">Transmembrane helix</keyword>
<organism evidence="2 3">
    <name type="scientific">Roseofilum capinflatum BLCC-M114</name>
    <dbReference type="NCBI Taxonomy" id="3022440"/>
    <lineage>
        <taxon>Bacteria</taxon>
        <taxon>Bacillati</taxon>
        <taxon>Cyanobacteriota</taxon>
        <taxon>Cyanophyceae</taxon>
        <taxon>Desertifilales</taxon>
        <taxon>Desertifilaceae</taxon>
        <taxon>Roseofilum</taxon>
        <taxon>Roseofilum capinflatum</taxon>
    </lineage>
</organism>
<dbReference type="EMBL" id="JAQOSO010000047">
    <property type="protein sequence ID" value="MDJ1174225.1"/>
    <property type="molecule type" value="Genomic_DNA"/>
</dbReference>
<gene>
    <name evidence="2" type="ORF">PMG25_08980</name>
</gene>
<proteinExistence type="predicted"/>
<dbReference type="PANTHER" id="PTHR34351:SF1">
    <property type="entry name" value="SLR1927 PROTEIN"/>
    <property type="match status" value="1"/>
</dbReference>
<dbReference type="Proteomes" id="UP001235849">
    <property type="component" value="Unassembled WGS sequence"/>
</dbReference>
<reference evidence="2 3" key="1">
    <citation type="submission" date="2023-01" db="EMBL/GenBank/DDBJ databases">
        <title>Novel diversity within Roseofilum (Cyanobacteria; Desertifilaceae) from marine benthic mats with descriptions of four novel species.</title>
        <authorList>
            <person name="Wang Y."/>
            <person name="Berthold D.E."/>
            <person name="Hu J."/>
            <person name="Lefler F.W."/>
            <person name="Laughinghouse H.D. IV."/>
        </authorList>
    </citation>
    <scope>NUCLEOTIDE SEQUENCE [LARGE SCALE GENOMIC DNA]</scope>
    <source>
        <strain evidence="2 3">BLCC-M114</strain>
    </source>
</reference>
<name>A0ABT7B4X2_9CYAN</name>
<sequence length="377" mass="42852">MIRTIADWLERKWVNPAYAGWLLGALMVFFFGAATNTMVGWLYVISGILAALLLMAAILPVRSLRGLEVRRHRLRPISAGDHLTIELDIENRTNQPKTLLQVQDLLPFVLSPPQTAAIAHIPPHSSYKWIYDQPTQKRGIYRWSTLQLRTAAPLGLFWCRRRREARATAIVYPQVLPLRSCPLIDDLGQDQSPKFKRDQQGIQNATEGLTRSLRPYRIGDPLRLIHWRTSARYGDLRVRELEIMAGGDDVVIALDTEWAWHPETFEQAVIAAASLYFHASRRQMNVKLWTAYTGLIQGHQVVLESLAGTGFGEPARNLPNLPLILLTQNSDRLNQLPMGSRWVFWPPEEGSGHIKPEFKGLEIKGDRPLESELQQPL</sequence>
<feature type="transmembrane region" description="Helical" evidence="1">
    <location>
        <begin position="12"/>
        <end position="34"/>
    </location>
</feature>
<keyword evidence="1" id="KW-0812">Transmembrane</keyword>
<protein>
    <submittedName>
        <fullName evidence="2">DUF58 domain-containing protein</fullName>
    </submittedName>
</protein>
<dbReference type="PANTHER" id="PTHR34351">
    <property type="entry name" value="SLR1927 PROTEIN-RELATED"/>
    <property type="match status" value="1"/>
</dbReference>
<comment type="caution">
    <text evidence="2">The sequence shown here is derived from an EMBL/GenBank/DDBJ whole genome shotgun (WGS) entry which is preliminary data.</text>
</comment>
<keyword evidence="1" id="KW-0472">Membrane</keyword>
<evidence type="ECO:0000313" key="2">
    <source>
        <dbReference type="EMBL" id="MDJ1174225.1"/>
    </source>
</evidence>
<accession>A0ABT7B4X2</accession>
<dbReference type="RefSeq" id="WP_283766557.1">
    <property type="nucleotide sequence ID" value="NZ_JAQOSO010000047.1"/>
</dbReference>
<evidence type="ECO:0000256" key="1">
    <source>
        <dbReference type="SAM" id="Phobius"/>
    </source>
</evidence>
<keyword evidence="3" id="KW-1185">Reference proteome</keyword>